<accession>A0A1I7TAV5</accession>
<feature type="domain" description="NR LBD" evidence="5">
    <location>
        <begin position="42"/>
        <end position="262"/>
    </location>
</feature>
<dbReference type="Proteomes" id="UP000095282">
    <property type="component" value="Unplaced"/>
</dbReference>
<evidence type="ECO:0000259" key="5">
    <source>
        <dbReference type="PROSITE" id="PS51843"/>
    </source>
</evidence>
<proteinExistence type="inferred from homology"/>
<keyword evidence="2" id="KW-0805">Transcription regulation</keyword>
<comment type="similarity">
    <text evidence="1">Belongs to the nuclear hormone receptor family.</text>
</comment>
<evidence type="ECO:0000313" key="6">
    <source>
        <dbReference type="Proteomes" id="UP000095282"/>
    </source>
</evidence>
<dbReference type="Gene3D" id="1.10.565.10">
    <property type="entry name" value="Retinoid X Receptor"/>
    <property type="match status" value="1"/>
</dbReference>
<dbReference type="WBParaSite" id="Csp11.Scaffold566.g4131.t2">
    <property type="protein sequence ID" value="Csp11.Scaffold566.g4131.t2"/>
    <property type="gene ID" value="Csp11.Scaffold566.g4131"/>
</dbReference>
<keyword evidence="3" id="KW-0804">Transcription</keyword>
<organism evidence="6 7">
    <name type="scientific">Caenorhabditis tropicalis</name>
    <dbReference type="NCBI Taxonomy" id="1561998"/>
    <lineage>
        <taxon>Eukaryota</taxon>
        <taxon>Metazoa</taxon>
        <taxon>Ecdysozoa</taxon>
        <taxon>Nematoda</taxon>
        <taxon>Chromadorea</taxon>
        <taxon>Rhabditida</taxon>
        <taxon>Rhabditina</taxon>
        <taxon>Rhabditomorpha</taxon>
        <taxon>Rhabditoidea</taxon>
        <taxon>Rhabditidae</taxon>
        <taxon>Peloderinae</taxon>
        <taxon>Caenorhabditis</taxon>
    </lineage>
</organism>
<evidence type="ECO:0000256" key="1">
    <source>
        <dbReference type="ARBA" id="ARBA00005993"/>
    </source>
</evidence>
<dbReference type="SMART" id="SM00430">
    <property type="entry name" value="HOLI"/>
    <property type="match status" value="1"/>
</dbReference>
<name>A0A1I7TAV5_9PELO</name>
<keyword evidence="6" id="KW-1185">Reference proteome</keyword>
<dbReference type="PANTHER" id="PTHR45886:SF3">
    <property type="entry name" value="NUCLEAR HORMONE RECEPTOR FAMILY-RELATED"/>
    <property type="match status" value="1"/>
</dbReference>
<dbReference type="PANTHER" id="PTHR45886">
    <property type="entry name" value="NUCLEAR HORMONE RECEPTOR FAMILY-RELATED-RELATED"/>
    <property type="match status" value="1"/>
</dbReference>
<dbReference type="InterPro" id="IPR000536">
    <property type="entry name" value="Nucl_hrmn_rcpt_lig-bd"/>
</dbReference>
<reference evidence="7" key="1">
    <citation type="submission" date="2016-11" db="UniProtKB">
        <authorList>
            <consortium name="WormBaseParasite"/>
        </authorList>
    </citation>
    <scope>IDENTIFICATION</scope>
</reference>
<evidence type="ECO:0000256" key="3">
    <source>
        <dbReference type="ARBA" id="ARBA00023163"/>
    </source>
</evidence>
<dbReference type="AlphaFoldDB" id="A0A1I7TAV5"/>
<dbReference type="PROSITE" id="PS51843">
    <property type="entry name" value="NR_LBD"/>
    <property type="match status" value="1"/>
</dbReference>
<protein>
    <submittedName>
        <fullName evidence="7">NR LBD domain-containing protein</fullName>
    </submittedName>
</protein>
<evidence type="ECO:0000256" key="2">
    <source>
        <dbReference type="ARBA" id="ARBA00023015"/>
    </source>
</evidence>
<evidence type="ECO:0000256" key="4">
    <source>
        <dbReference type="ARBA" id="ARBA00023170"/>
    </source>
</evidence>
<dbReference type="Pfam" id="PF00104">
    <property type="entry name" value="Hormone_recep"/>
    <property type="match status" value="1"/>
</dbReference>
<keyword evidence="4" id="KW-0675">Receptor</keyword>
<dbReference type="SUPFAM" id="SSF48508">
    <property type="entry name" value="Nuclear receptor ligand-binding domain"/>
    <property type="match status" value="1"/>
</dbReference>
<sequence>MKLPPSNYTAVELQNQKDDELINLMNKLEIMDKNRSRKYLIFYSTDNPSLEEILSGTAIVSRAMSPDIPPVEWSFLAIYNIIEHFRSFDFIEQLNLNDKKLLFQFNTLKSNMLCGAWRAQTEHRDKMVTPSGQQIFPDVLVTQFNTSPELLNRVCCQIIGRLIELKVTREEFVLLNVIFFSNAHSESARNILSKQQKFYVSALFRYCQLTYQKSAPSRLNELLSIYHIIQKNTSEMQYIGIMIQGFIPNFPIKKLVADAYITHSET</sequence>
<evidence type="ECO:0000313" key="7">
    <source>
        <dbReference type="WBParaSite" id="Csp11.Scaffold566.g4131.t2"/>
    </source>
</evidence>
<dbReference type="InterPro" id="IPR035500">
    <property type="entry name" value="NHR-like_dom_sf"/>
</dbReference>
<dbReference type="STRING" id="1561998.A0A1I7TAV5"/>